<dbReference type="PANTHER" id="PTHR33495:SF2">
    <property type="entry name" value="ANTI-SIGMA FACTOR ANTAGONIST TM_1081-RELATED"/>
    <property type="match status" value="1"/>
</dbReference>
<comment type="caution">
    <text evidence="5">The sequence shown here is derived from an EMBL/GenBank/DDBJ whole genome shotgun (WGS) entry which is preliminary data.</text>
</comment>
<protein>
    <recommendedName>
        <fullName evidence="2">Anti-sigma factor antagonist</fullName>
    </recommendedName>
</protein>
<feature type="domain" description="STAS" evidence="4">
    <location>
        <begin position="20"/>
        <end position="120"/>
    </location>
</feature>
<dbReference type="SUPFAM" id="SSF52091">
    <property type="entry name" value="SpoIIaa-like"/>
    <property type="match status" value="1"/>
</dbReference>
<dbReference type="InterPro" id="IPR036513">
    <property type="entry name" value="STAS_dom_sf"/>
</dbReference>
<evidence type="ECO:0000313" key="6">
    <source>
        <dbReference type="Proteomes" id="UP001500416"/>
    </source>
</evidence>
<gene>
    <name evidence="5" type="ORF">GCM10010492_50040</name>
</gene>
<dbReference type="Proteomes" id="UP001500416">
    <property type="component" value="Unassembled WGS sequence"/>
</dbReference>
<dbReference type="PANTHER" id="PTHR33495">
    <property type="entry name" value="ANTI-SIGMA FACTOR ANTAGONIST TM_1081-RELATED-RELATED"/>
    <property type="match status" value="1"/>
</dbReference>
<name>A0ABP3DZY0_9PSEU</name>
<dbReference type="PROSITE" id="PS50801">
    <property type="entry name" value="STAS"/>
    <property type="match status" value="1"/>
</dbReference>
<dbReference type="EMBL" id="BAAABU010000013">
    <property type="protein sequence ID" value="GAA0244723.1"/>
    <property type="molecule type" value="Genomic_DNA"/>
</dbReference>
<proteinExistence type="inferred from homology"/>
<evidence type="ECO:0000313" key="5">
    <source>
        <dbReference type="EMBL" id="GAA0244723.1"/>
    </source>
</evidence>
<keyword evidence="3" id="KW-1133">Transmembrane helix</keyword>
<evidence type="ECO:0000259" key="4">
    <source>
        <dbReference type="PROSITE" id="PS50801"/>
    </source>
</evidence>
<keyword evidence="3" id="KW-0472">Membrane</keyword>
<keyword evidence="3" id="KW-0812">Transmembrane</keyword>
<evidence type="ECO:0000256" key="1">
    <source>
        <dbReference type="ARBA" id="ARBA00009013"/>
    </source>
</evidence>
<sequence>MPEEPVAFPTASVRDGPVAGVTVVRVVGELDAGTSDDVLAVVLAEAERVPVGLVLDLAGVTFFGSAGTTLLVRARRATGRRGAGFAVVAAHGAVLKTVQVTELDKALAVCPDLDRAVAAVLDPASR</sequence>
<accession>A0ABP3DZY0</accession>
<reference evidence="6" key="1">
    <citation type="journal article" date="2019" name="Int. J. Syst. Evol. Microbiol.">
        <title>The Global Catalogue of Microorganisms (GCM) 10K type strain sequencing project: providing services to taxonomists for standard genome sequencing and annotation.</title>
        <authorList>
            <consortium name="The Broad Institute Genomics Platform"/>
            <consortium name="The Broad Institute Genome Sequencing Center for Infectious Disease"/>
            <person name="Wu L."/>
            <person name="Ma J."/>
        </authorList>
    </citation>
    <scope>NUCLEOTIDE SEQUENCE [LARGE SCALE GENOMIC DNA]</scope>
    <source>
        <strain evidence="6">JCM 3380</strain>
    </source>
</reference>
<dbReference type="InterPro" id="IPR003658">
    <property type="entry name" value="Anti-sigma_ant"/>
</dbReference>
<feature type="transmembrane region" description="Helical" evidence="3">
    <location>
        <begin position="51"/>
        <end position="72"/>
    </location>
</feature>
<keyword evidence="6" id="KW-1185">Reference proteome</keyword>
<dbReference type="CDD" id="cd07043">
    <property type="entry name" value="STAS_anti-anti-sigma_factors"/>
    <property type="match status" value="1"/>
</dbReference>
<dbReference type="Pfam" id="PF01740">
    <property type="entry name" value="STAS"/>
    <property type="match status" value="1"/>
</dbReference>
<comment type="similarity">
    <text evidence="1 2">Belongs to the anti-sigma-factor antagonist family.</text>
</comment>
<organism evidence="5 6">
    <name type="scientific">Saccharothrix mutabilis subsp. mutabilis</name>
    <dbReference type="NCBI Taxonomy" id="66855"/>
    <lineage>
        <taxon>Bacteria</taxon>
        <taxon>Bacillati</taxon>
        <taxon>Actinomycetota</taxon>
        <taxon>Actinomycetes</taxon>
        <taxon>Pseudonocardiales</taxon>
        <taxon>Pseudonocardiaceae</taxon>
        <taxon>Saccharothrix</taxon>
    </lineage>
</organism>
<dbReference type="NCBIfam" id="TIGR00377">
    <property type="entry name" value="ant_ant_sig"/>
    <property type="match status" value="1"/>
</dbReference>
<dbReference type="Gene3D" id="3.30.750.24">
    <property type="entry name" value="STAS domain"/>
    <property type="match status" value="1"/>
</dbReference>
<evidence type="ECO:0000256" key="3">
    <source>
        <dbReference type="SAM" id="Phobius"/>
    </source>
</evidence>
<dbReference type="InterPro" id="IPR002645">
    <property type="entry name" value="STAS_dom"/>
</dbReference>
<evidence type="ECO:0000256" key="2">
    <source>
        <dbReference type="RuleBase" id="RU003749"/>
    </source>
</evidence>
<dbReference type="RefSeq" id="WP_343936316.1">
    <property type="nucleotide sequence ID" value="NZ_BAAABU010000013.1"/>
</dbReference>